<reference evidence="1 3" key="1">
    <citation type="submission" date="2015-11" db="EMBL/GenBank/DDBJ databases">
        <title>Genome sequences of Lysobacter enzymogenes strain C3 and Lysobacter antibioticus ATCC 29479.</title>
        <authorList>
            <person name="Kobayashi D.Y."/>
        </authorList>
    </citation>
    <scope>NUCLEOTIDE SEQUENCE [LARGE SCALE GENOMIC DNA]</scope>
    <source>
        <strain evidence="1 3">C3</strain>
    </source>
</reference>
<dbReference type="AlphaFoldDB" id="A0A0S2DES6"/>
<dbReference type="Proteomes" id="UP000061569">
    <property type="component" value="Chromosome"/>
</dbReference>
<name>A0A0S2DES6_LYSEN</name>
<dbReference type="EMBL" id="CP013140">
    <property type="protein sequence ID" value="ALN57079.1"/>
    <property type="molecule type" value="Genomic_DNA"/>
</dbReference>
<evidence type="ECO:0000313" key="2">
    <source>
        <dbReference type="EMBL" id="ROU05439.1"/>
    </source>
</evidence>
<sequence>MGMTWSATAMDPARAAALLEQSRQIEEALYERDDQAAQDAYLDKAWHAIHFVLTGSAWTGEAPWAWAILGGTPVNEDDDASWRHLPAEQVREIAQALAALPPAEFAQRFDAQALADAQIYPDVIWLRDGEDAKQYVLDYYAQLSGFYAAAAARGDDVFATIG</sequence>
<evidence type="ECO:0000313" key="1">
    <source>
        <dbReference type="EMBL" id="ALN57079.1"/>
    </source>
</evidence>
<reference evidence="2 4" key="2">
    <citation type="submission" date="2018-10" db="EMBL/GenBank/DDBJ databases">
        <title>The genome of Lysobacter enzymogenes OH11.</title>
        <authorList>
            <person name="Liu F."/>
            <person name="Zhao Y."/>
            <person name="Qian G."/>
            <person name="Chen Y."/>
            <person name="Xu H."/>
        </authorList>
    </citation>
    <scope>NUCLEOTIDE SEQUENCE [LARGE SCALE GENOMIC DNA]</scope>
    <source>
        <strain evidence="2 4">OH11</strain>
    </source>
</reference>
<dbReference type="InterPro" id="IPR015068">
    <property type="entry name" value="DUF1877"/>
</dbReference>
<protein>
    <submittedName>
        <fullName evidence="2">DUF1877 family protein</fullName>
    </submittedName>
</protein>
<accession>A0A0S2DES6</accession>
<dbReference type="InterPro" id="IPR035944">
    <property type="entry name" value="YfbM-like_sf"/>
</dbReference>
<dbReference type="Pfam" id="PF08974">
    <property type="entry name" value="DUF1877"/>
    <property type="match status" value="1"/>
</dbReference>
<dbReference type="Proteomes" id="UP000275910">
    <property type="component" value="Unassembled WGS sequence"/>
</dbReference>
<dbReference type="SUPFAM" id="SSF111069">
    <property type="entry name" value="Hypothetical protein yfbM"/>
    <property type="match status" value="1"/>
</dbReference>
<dbReference type="OrthoDB" id="5354816at2"/>
<dbReference type="KEGG" id="lez:GLE_1724"/>
<proteinExistence type="predicted"/>
<gene>
    <name evidence="2" type="ORF">D9T17_18650</name>
    <name evidence="1" type="ORF">GLE_1724</name>
</gene>
<dbReference type="STRING" id="69.GLE_1724"/>
<dbReference type="EMBL" id="RCTY01000045">
    <property type="protein sequence ID" value="ROU05439.1"/>
    <property type="molecule type" value="Genomic_DNA"/>
</dbReference>
<dbReference type="Gene3D" id="3.40.1760.10">
    <property type="entry name" value="YfbM-like super family"/>
    <property type="match status" value="1"/>
</dbReference>
<organism evidence="1 3">
    <name type="scientific">Lysobacter enzymogenes</name>
    <dbReference type="NCBI Taxonomy" id="69"/>
    <lineage>
        <taxon>Bacteria</taxon>
        <taxon>Pseudomonadati</taxon>
        <taxon>Pseudomonadota</taxon>
        <taxon>Gammaproteobacteria</taxon>
        <taxon>Lysobacterales</taxon>
        <taxon>Lysobacteraceae</taxon>
        <taxon>Lysobacter</taxon>
    </lineage>
</organism>
<dbReference type="PATRIC" id="fig|69.6.peg.1702"/>
<evidence type="ECO:0000313" key="4">
    <source>
        <dbReference type="Proteomes" id="UP000275910"/>
    </source>
</evidence>
<evidence type="ECO:0000313" key="3">
    <source>
        <dbReference type="Proteomes" id="UP000061569"/>
    </source>
</evidence>
<dbReference type="RefSeq" id="WP_057947008.1">
    <property type="nucleotide sequence ID" value="NZ_RCTY01000045.1"/>
</dbReference>